<dbReference type="AlphaFoldDB" id="A0A165F9S7"/>
<dbReference type="Proteomes" id="UP000077266">
    <property type="component" value="Unassembled WGS sequence"/>
</dbReference>
<gene>
    <name evidence="1" type="ORF">EXIGLDRAFT_678749</name>
</gene>
<evidence type="ECO:0008006" key="3">
    <source>
        <dbReference type="Google" id="ProtNLM"/>
    </source>
</evidence>
<dbReference type="InterPro" id="IPR025533">
    <property type="entry name" value="DUF4419"/>
</dbReference>
<accession>A0A165F9S7</accession>
<evidence type="ECO:0000313" key="2">
    <source>
        <dbReference type="Proteomes" id="UP000077266"/>
    </source>
</evidence>
<dbReference type="Pfam" id="PF14388">
    <property type="entry name" value="DUF4419"/>
    <property type="match status" value="1"/>
</dbReference>
<dbReference type="PANTHER" id="PTHR31252:SF11">
    <property type="entry name" value="DUF4419 DOMAIN-CONTAINING PROTEIN"/>
    <property type="match status" value="1"/>
</dbReference>
<organism evidence="1 2">
    <name type="scientific">Exidia glandulosa HHB12029</name>
    <dbReference type="NCBI Taxonomy" id="1314781"/>
    <lineage>
        <taxon>Eukaryota</taxon>
        <taxon>Fungi</taxon>
        <taxon>Dikarya</taxon>
        <taxon>Basidiomycota</taxon>
        <taxon>Agaricomycotina</taxon>
        <taxon>Agaricomycetes</taxon>
        <taxon>Auriculariales</taxon>
        <taxon>Exidiaceae</taxon>
        <taxon>Exidia</taxon>
    </lineage>
</organism>
<dbReference type="InParanoid" id="A0A165F9S7"/>
<evidence type="ECO:0000313" key="1">
    <source>
        <dbReference type="EMBL" id="KZV88643.1"/>
    </source>
</evidence>
<protein>
    <recommendedName>
        <fullName evidence="3">DUF4419 domain-containing protein</fullName>
    </recommendedName>
</protein>
<dbReference type="PANTHER" id="PTHR31252">
    <property type="entry name" value="DUF4419 DOMAIN-CONTAINING PROTEIN"/>
    <property type="match status" value="1"/>
</dbReference>
<sequence>MPVTFRPHPSLRAESIPLDGRDVSSPDALLRIAAPKQHALVREIFQASFVDVESPVRPCANGFVDTLLEAYTQHRALVLRPDDVWLAILVQFNLFVNANAERFRPIFVEHEGKRKLVVMDELHDVHDADYDRLTQAFVQLVGKNVKDPSLCEWAIPAFGTTTQTDRVAGAVLLMSTMKEYFEYIMMFGSGLPLVMLAGEKADWERLLGRLPKLDEFSEETRAWKMLLEPVLTRFVRAFDNPHGEDNLDFWRKMAHREDGMSGASYLSGWITAFCVFDNDGKWIGPNLDGRPWYKQLQLSLDGVLYHTINPSRIPRGYADVDVKILSATQGSLDCAMLAGVVGMRVGSTDDQTVSVTGKRDAVAPLVGWWIYRKKDEGA</sequence>
<keyword evidence="2" id="KW-1185">Reference proteome</keyword>
<dbReference type="OrthoDB" id="9978173at2759"/>
<dbReference type="EMBL" id="KV426095">
    <property type="protein sequence ID" value="KZV88643.1"/>
    <property type="molecule type" value="Genomic_DNA"/>
</dbReference>
<proteinExistence type="predicted"/>
<reference evidence="1 2" key="1">
    <citation type="journal article" date="2016" name="Mol. Biol. Evol.">
        <title>Comparative Genomics of Early-Diverging Mushroom-Forming Fungi Provides Insights into the Origins of Lignocellulose Decay Capabilities.</title>
        <authorList>
            <person name="Nagy L.G."/>
            <person name="Riley R."/>
            <person name="Tritt A."/>
            <person name="Adam C."/>
            <person name="Daum C."/>
            <person name="Floudas D."/>
            <person name="Sun H."/>
            <person name="Yadav J.S."/>
            <person name="Pangilinan J."/>
            <person name="Larsson K.H."/>
            <person name="Matsuura K."/>
            <person name="Barry K."/>
            <person name="Labutti K."/>
            <person name="Kuo R."/>
            <person name="Ohm R.A."/>
            <person name="Bhattacharya S.S."/>
            <person name="Shirouzu T."/>
            <person name="Yoshinaga Y."/>
            <person name="Martin F.M."/>
            <person name="Grigoriev I.V."/>
            <person name="Hibbett D.S."/>
        </authorList>
    </citation>
    <scope>NUCLEOTIDE SEQUENCE [LARGE SCALE GENOMIC DNA]</scope>
    <source>
        <strain evidence="1 2">HHB12029</strain>
    </source>
</reference>
<name>A0A165F9S7_EXIGL</name>
<dbReference type="STRING" id="1314781.A0A165F9S7"/>